<evidence type="ECO:0000259" key="1">
    <source>
        <dbReference type="Pfam" id="PF13936"/>
    </source>
</evidence>
<protein>
    <submittedName>
        <fullName evidence="2">DNA-binding NarL/FixJ family response regulator</fullName>
    </submittedName>
</protein>
<reference evidence="2 3" key="1">
    <citation type="submission" date="2024-06" db="EMBL/GenBank/DDBJ databases">
        <title>Genomic Encyclopedia of Type Strains, Phase IV (KMG-IV): sequencing the most valuable type-strain genomes for metagenomic binning, comparative biology and taxonomic classification.</title>
        <authorList>
            <person name="Goeker M."/>
        </authorList>
    </citation>
    <scope>NUCLEOTIDE SEQUENCE [LARGE SCALE GENOMIC DNA]</scope>
    <source>
        <strain evidence="2 3">DSM 23520</strain>
    </source>
</reference>
<proteinExistence type="predicted"/>
<keyword evidence="2" id="KW-0238">DNA-binding</keyword>
<feature type="domain" description="Transposase IS30-like HTH" evidence="1">
    <location>
        <begin position="2"/>
        <end position="42"/>
    </location>
</feature>
<name>A0ABV2KV76_9BACI</name>
<evidence type="ECO:0000313" key="2">
    <source>
        <dbReference type="EMBL" id="MET3683478.1"/>
    </source>
</evidence>
<evidence type="ECO:0000313" key="3">
    <source>
        <dbReference type="Proteomes" id="UP001549167"/>
    </source>
</evidence>
<organism evidence="2 3">
    <name type="scientific">Alkalibacillus flavidus</name>
    <dbReference type="NCBI Taxonomy" id="546021"/>
    <lineage>
        <taxon>Bacteria</taxon>
        <taxon>Bacillati</taxon>
        <taxon>Bacillota</taxon>
        <taxon>Bacilli</taxon>
        <taxon>Bacillales</taxon>
        <taxon>Bacillaceae</taxon>
        <taxon>Alkalibacillus</taxon>
    </lineage>
</organism>
<keyword evidence="3" id="KW-1185">Reference proteome</keyword>
<dbReference type="Proteomes" id="UP001549167">
    <property type="component" value="Unassembled WGS sequence"/>
</dbReference>
<dbReference type="InterPro" id="IPR025246">
    <property type="entry name" value="IS30-like_HTH"/>
</dbReference>
<accession>A0ABV2KV76</accession>
<sequence>MSYQHLTTFERARIETMIDQGLSLRQIGKKLKRAASTISRVLNVMPSVICITLNKYEITIKSVV</sequence>
<gene>
    <name evidence="2" type="ORF">ABID56_001573</name>
</gene>
<dbReference type="GO" id="GO:0003677">
    <property type="term" value="F:DNA binding"/>
    <property type="evidence" value="ECO:0007669"/>
    <property type="project" value="UniProtKB-KW"/>
</dbReference>
<comment type="caution">
    <text evidence="2">The sequence shown here is derived from an EMBL/GenBank/DDBJ whole genome shotgun (WGS) entry which is preliminary data.</text>
</comment>
<dbReference type="Gene3D" id="1.10.10.60">
    <property type="entry name" value="Homeodomain-like"/>
    <property type="match status" value="1"/>
</dbReference>
<dbReference type="Pfam" id="PF13936">
    <property type="entry name" value="HTH_38"/>
    <property type="match status" value="1"/>
</dbReference>
<dbReference type="EMBL" id="JBEPMX010000007">
    <property type="protein sequence ID" value="MET3683478.1"/>
    <property type="molecule type" value="Genomic_DNA"/>
</dbReference>